<dbReference type="GO" id="GO:0005886">
    <property type="term" value="C:plasma membrane"/>
    <property type="evidence" value="ECO:0007669"/>
    <property type="project" value="TreeGrafter"/>
</dbReference>
<gene>
    <name evidence="4" type="ORF">CWS72_21245</name>
</gene>
<organism evidence="4 5">
    <name type="scientific">Telmatospirillum siberiense</name>
    <dbReference type="NCBI Taxonomy" id="382514"/>
    <lineage>
        <taxon>Bacteria</taxon>
        <taxon>Pseudomonadati</taxon>
        <taxon>Pseudomonadota</taxon>
        <taxon>Alphaproteobacteria</taxon>
        <taxon>Rhodospirillales</taxon>
        <taxon>Rhodospirillaceae</taxon>
        <taxon>Telmatospirillum</taxon>
    </lineage>
</organism>
<evidence type="ECO:0000256" key="1">
    <source>
        <dbReference type="ARBA" id="ARBA00022500"/>
    </source>
</evidence>
<name>A0A2N3PQA0_9PROT</name>
<dbReference type="AlphaFoldDB" id="A0A2N3PQA0"/>
<proteinExistence type="inferred from homology"/>
<dbReference type="InterPro" id="IPR051310">
    <property type="entry name" value="MCP_chemotaxis"/>
</dbReference>
<dbReference type="GO" id="GO:0006935">
    <property type="term" value="P:chemotaxis"/>
    <property type="evidence" value="ECO:0007669"/>
    <property type="project" value="UniProtKB-KW"/>
</dbReference>
<sequence>DTVTQQNAGASEEMSATSEELAAQAEQLQETIAYFRTENAGRKNAFPSASLEAKPAAASSAAKRNKATSARKPSAGKASGRGEGFPLDMTGGADGRDAEFERY</sequence>
<keyword evidence="1" id="KW-0145">Chemotaxis</keyword>
<dbReference type="EMBL" id="PIUM01000030">
    <property type="protein sequence ID" value="PKU22579.1"/>
    <property type="molecule type" value="Genomic_DNA"/>
</dbReference>
<feature type="region of interest" description="Disordered" evidence="3">
    <location>
        <begin position="1"/>
        <end position="24"/>
    </location>
</feature>
<evidence type="ECO:0000313" key="4">
    <source>
        <dbReference type="EMBL" id="PKU22579.1"/>
    </source>
</evidence>
<keyword evidence="5" id="KW-1185">Reference proteome</keyword>
<evidence type="ECO:0000256" key="2">
    <source>
        <dbReference type="ARBA" id="ARBA00029447"/>
    </source>
</evidence>
<evidence type="ECO:0000313" key="5">
    <source>
        <dbReference type="Proteomes" id="UP000233293"/>
    </source>
</evidence>
<comment type="similarity">
    <text evidence="2">Belongs to the methyl-accepting chemotaxis (MCP) protein family.</text>
</comment>
<feature type="compositionally biased region" description="Low complexity" evidence="3">
    <location>
        <begin position="15"/>
        <end position="24"/>
    </location>
</feature>
<protein>
    <submittedName>
        <fullName evidence="4">Methyl-accepting chemotaxis protein</fullName>
    </submittedName>
</protein>
<dbReference type="GO" id="GO:0004888">
    <property type="term" value="F:transmembrane signaling receptor activity"/>
    <property type="evidence" value="ECO:0007669"/>
    <property type="project" value="TreeGrafter"/>
</dbReference>
<evidence type="ECO:0000256" key="3">
    <source>
        <dbReference type="SAM" id="MobiDB-lite"/>
    </source>
</evidence>
<feature type="compositionally biased region" description="Low complexity" evidence="3">
    <location>
        <begin position="48"/>
        <end position="70"/>
    </location>
</feature>
<reference evidence="5" key="1">
    <citation type="submission" date="2017-12" db="EMBL/GenBank/DDBJ databases">
        <title>Draft genome sequence of Telmatospirillum siberiense 26-4b1T, an acidotolerant peatland alphaproteobacterium potentially involved in sulfur cycling.</title>
        <authorList>
            <person name="Hausmann B."/>
            <person name="Pjevac P."/>
            <person name="Schreck K."/>
            <person name="Herbold C.W."/>
            <person name="Daims H."/>
            <person name="Wagner M."/>
            <person name="Pester M."/>
            <person name="Loy A."/>
        </authorList>
    </citation>
    <scope>NUCLEOTIDE SEQUENCE [LARGE SCALE GENOMIC DNA]</scope>
    <source>
        <strain evidence="5">26-4b1</strain>
    </source>
</reference>
<dbReference type="Proteomes" id="UP000233293">
    <property type="component" value="Unassembled WGS sequence"/>
</dbReference>
<feature type="non-terminal residue" evidence="4">
    <location>
        <position position="1"/>
    </location>
</feature>
<dbReference type="PANTHER" id="PTHR43531">
    <property type="entry name" value="PROTEIN ICFG"/>
    <property type="match status" value="1"/>
</dbReference>
<accession>A0A2N3PQA0</accession>
<feature type="compositionally biased region" description="Basic and acidic residues" evidence="3">
    <location>
        <begin position="94"/>
        <end position="103"/>
    </location>
</feature>
<feature type="region of interest" description="Disordered" evidence="3">
    <location>
        <begin position="46"/>
        <end position="103"/>
    </location>
</feature>
<comment type="caution">
    <text evidence="4">The sequence shown here is derived from an EMBL/GenBank/DDBJ whole genome shotgun (WGS) entry which is preliminary data.</text>
</comment>
<dbReference type="PANTHER" id="PTHR43531:SF11">
    <property type="entry name" value="METHYL-ACCEPTING CHEMOTAXIS PROTEIN 3"/>
    <property type="match status" value="1"/>
</dbReference>